<proteinExistence type="predicted"/>
<name>A0AAX3J697_9GAMM</name>
<sequence length="68" mass="7658">MDPLHGRMRDNVLNQFAVAIIQLALTIVKHGAFPAPWLARKAPAITHRQPVQWFEFSKVLGRLNAVLS</sequence>
<accession>A0AAX3J697</accession>
<reference evidence="1 2" key="1">
    <citation type="submission" date="2019-10" db="EMBL/GenBank/DDBJ databases">
        <authorList>
            <person name="Karimi E."/>
        </authorList>
    </citation>
    <scope>NUCLEOTIDE SEQUENCE [LARGE SCALE GENOMIC DNA]</scope>
    <source>
        <strain evidence="1">Pantoea sp. 111</strain>
    </source>
</reference>
<evidence type="ECO:0000313" key="1">
    <source>
        <dbReference type="EMBL" id="VXB66182.1"/>
    </source>
</evidence>
<organism evidence="1 2">
    <name type="scientific">Pantoea brenneri</name>
    <dbReference type="NCBI Taxonomy" id="472694"/>
    <lineage>
        <taxon>Bacteria</taxon>
        <taxon>Pseudomonadati</taxon>
        <taxon>Pseudomonadota</taxon>
        <taxon>Gammaproteobacteria</taxon>
        <taxon>Enterobacterales</taxon>
        <taxon>Erwiniaceae</taxon>
        <taxon>Pantoea</taxon>
    </lineage>
</organism>
<dbReference type="AlphaFoldDB" id="A0AAX3J697"/>
<dbReference type="EMBL" id="CABWMH010000008">
    <property type="protein sequence ID" value="VXB66182.1"/>
    <property type="molecule type" value="Genomic_DNA"/>
</dbReference>
<evidence type="ECO:0008006" key="3">
    <source>
        <dbReference type="Google" id="ProtNLM"/>
    </source>
</evidence>
<gene>
    <name evidence="1" type="ORF">PANT111_160313</name>
</gene>
<evidence type="ECO:0000313" key="2">
    <source>
        <dbReference type="Proteomes" id="UP000433737"/>
    </source>
</evidence>
<dbReference type="Proteomes" id="UP000433737">
    <property type="component" value="Unassembled WGS sequence"/>
</dbReference>
<comment type="caution">
    <text evidence="1">The sequence shown here is derived from an EMBL/GenBank/DDBJ whole genome shotgun (WGS) entry which is preliminary data.</text>
</comment>
<protein>
    <recommendedName>
        <fullName evidence="3">Transposase</fullName>
    </recommendedName>
</protein>